<name>A0A1G7AQH0_9SPHI</name>
<reference evidence="1 2" key="1">
    <citation type="submission" date="2016-10" db="EMBL/GenBank/DDBJ databases">
        <authorList>
            <person name="de Groot N.N."/>
        </authorList>
    </citation>
    <scope>NUCLEOTIDE SEQUENCE [LARGE SCALE GENOMIC DNA]</scope>
    <source>
        <strain evidence="1 2">47C3B</strain>
    </source>
</reference>
<dbReference type="RefSeq" id="WP_091149252.1">
    <property type="nucleotide sequence ID" value="NZ_FNAI01000004.1"/>
</dbReference>
<gene>
    <name evidence="1" type="ORF">SAMN05216464_104184</name>
</gene>
<evidence type="ECO:0000313" key="1">
    <source>
        <dbReference type="EMBL" id="SDE16245.1"/>
    </source>
</evidence>
<accession>A0A1G7AQH0</accession>
<dbReference type="OrthoDB" id="799983at2"/>
<evidence type="ECO:0000313" key="2">
    <source>
        <dbReference type="Proteomes" id="UP000199072"/>
    </source>
</evidence>
<sequence>MEQLQEEKNGDEELRKLKHDIKNQLSNIHLALEQLRYEIPNPNTDCLFYMDTISISSHRINTLLKETD</sequence>
<dbReference type="EMBL" id="FNAI01000004">
    <property type="protein sequence ID" value="SDE16245.1"/>
    <property type="molecule type" value="Genomic_DNA"/>
</dbReference>
<dbReference type="STRING" id="1391627.SAMN05216464_104184"/>
<evidence type="ECO:0008006" key="3">
    <source>
        <dbReference type="Google" id="ProtNLM"/>
    </source>
</evidence>
<dbReference type="AlphaFoldDB" id="A0A1G7AQH0"/>
<protein>
    <recommendedName>
        <fullName evidence="3">Histidine kinase</fullName>
    </recommendedName>
</protein>
<dbReference type="Proteomes" id="UP000199072">
    <property type="component" value="Unassembled WGS sequence"/>
</dbReference>
<proteinExistence type="predicted"/>
<keyword evidence="2" id="KW-1185">Reference proteome</keyword>
<organism evidence="1 2">
    <name type="scientific">Mucilaginibacter pineti</name>
    <dbReference type="NCBI Taxonomy" id="1391627"/>
    <lineage>
        <taxon>Bacteria</taxon>
        <taxon>Pseudomonadati</taxon>
        <taxon>Bacteroidota</taxon>
        <taxon>Sphingobacteriia</taxon>
        <taxon>Sphingobacteriales</taxon>
        <taxon>Sphingobacteriaceae</taxon>
        <taxon>Mucilaginibacter</taxon>
    </lineage>
</organism>